<dbReference type="InParanoid" id="K1QM70"/>
<dbReference type="HOGENOM" id="CLU_1066524_0_0_1"/>
<name>K1QM70_MAGGI</name>
<protein>
    <submittedName>
        <fullName evidence="1">Uncharacterized protein</fullName>
    </submittedName>
</protein>
<organism evidence="1">
    <name type="scientific">Magallana gigas</name>
    <name type="common">Pacific oyster</name>
    <name type="synonym">Crassostrea gigas</name>
    <dbReference type="NCBI Taxonomy" id="29159"/>
    <lineage>
        <taxon>Eukaryota</taxon>
        <taxon>Metazoa</taxon>
        <taxon>Spiralia</taxon>
        <taxon>Lophotrochozoa</taxon>
        <taxon>Mollusca</taxon>
        <taxon>Bivalvia</taxon>
        <taxon>Autobranchia</taxon>
        <taxon>Pteriomorphia</taxon>
        <taxon>Ostreida</taxon>
        <taxon>Ostreoidea</taxon>
        <taxon>Ostreidae</taxon>
        <taxon>Magallana</taxon>
    </lineage>
</organism>
<sequence length="261" mass="29906">MLLEAFLKLQTDERDEPEVVIEGKDEVLCGDLARFVAVLKPDSSCWSITWQKRRGKVTETIDTSTKKFSGNAPGVSFENTENKKDGTERYVVTIQSVPSPLFVQWSSKGKNEDVYTPIDCNEEDYKGTLNTIPHPVLVVKKSHHENYNYQIEVTNFFGCTVKQISGLIINIIRQKKEHQFLLKEMGCDELYSQCIKYASTNKALCYFENSPDDGYTNVQFHIQGDLNDYTKERIEHIVEVVADILGCETQEIVYMYYIVAL</sequence>
<dbReference type="EMBL" id="JH816312">
    <property type="protein sequence ID" value="EKC29935.1"/>
    <property type="molecule type" value="Genomic_DNA"/>
</dbReference>
<reference evidence="1" key="1">
    <citation type="journal article" date="2012" name="Nature">
        <title>The oyster genome reveals stress adaptation and complexity of shell formation.</title>
        <authorList>
            <person name="Zhang G."/>
            <person name="Fang X."/>
            <person name="Guo X."/>
            <person name="Li L."/>
            <person name="Luo R."/>
            <person name="Xu F."/>
            <person name="Yang P."/>
            <person name="Zhang L."/>
            <person name="Wang X."/>
            <person name="Qi H."/>
            <person name="Xiong Z."/>
            <person name="Que H."/>
            <person name="Xie Y."/>
            <person name="Holland P.W."/>
            <person name="Paps J."/>
            <person name="Zhu Y."/>
            <person name="Wu F."/>
            <person name="Chen Y."/>
            <person name="Wang J."/>
            <person name="Peng C."/>
            <person name="Meng J."/>
            <person name="Yang L."/>
            <person name="Liu J."/>
            <person name="Wen B."/>
            <person name="Zhang N."/>
            <person name="Huang Z."/>
            <person name="Zhu Q."/>
            <person name="Feng Y."/>
            <person name="Mount A."/>
            <person name="Hedgecock D."/>
            <person name="Xu Z."/>
            <person name="Liu Y."/>
            <person name="Domazet-Loso T."/>
            <person name="Du Y."/>
            <person name="Sun X."/>
            <person name="Zhang S."/>
            <person name="Liu B."/>
            <person name="Cheng P."/>
            <person name="Jiang X."/>
            <person name="Li J."/>
            <person name="Fan D."/>
            <person name="Wang W."/>
            <person name="Fu W."/>
            <person name="Wang T."/>
            <person name="Wang B."/>
            <person name="Zhang J."/>
            <person name="Peng Z."/>
            <person name="Li Y."/>
            <person name="Li N."/>
            <person name="Wang J."/>
            <person name="Chen M."/>
            <person name="He Y."/>
            <person name="Tan F."/>
            <person name="Song X."/>
            <person name="Zheng Q."/>
            <person name="Huang R."/>
            <person name="Yang H."/>
            <person name="Du X."/>
            <person name="Chen L."/>
            <person name="Yang M."/>
            <person name="Gaffney P.M."/>
            <person name="Wang S."/>
            <person name="Luo L."/>
            <person name="She Z."/>
            <person name="Ming Y."/>
            <person name="Huang W."/>
            <person name="Zhang S."/>
            <person name="Huang B."/>
            <person name="Zhang Y."/>
            <person name="Qu T."/>
            <person name="Ni P."/>
            <person name="Miao G."/>
            <person name="Wang J."/>
            <person name="Wang Q."/>
            <person name="Steinberg C.E."/>
            <person name="Wang H."/>
            <person name="Li N."/>
            <person name="Qian L."/>
            <person name="Zhang G."/>
            <person name="Li Y."/>
            <person name="Yang H."/>
            <person name="Liu X."/>
            <person name="Wang J."/>
            <person name="Yin Y."/>
            <person name="Wang J."/>
        </authorList>
    </citation>
    <scope>NUCLEOTIDE SEQUENCE [LARGE SCALE GENOMIC DNA]</scope>
    <source>
        <strain evidence="1">05x7-T-G4-1.051#20</strain>
    </source>
</reference>
<accession>K1QM70</accession>
<proteinExistence type="predicted"/>
<gene>
    <name evidence="1" type="ORF">CGI_10008535</name>
</gene>
<evidence type="ECO:0000313" key="1">
    <source>
        <dbReference type="EMBL" id="EKC29935.1"/>
    </source>
</evidence>
<dbReference type="AlphaFoldDB" id="K1QM70"/>